<evidence type="ECO:0000256" key="4">
    <source>
        <dbReference type="PROSITE-ProRule" id="PRU10055"/>
    </source>
</evidence>
<evidence type="ECO:0000313" key="7">
    <source>
        <dbReference type="EMBL" id="MDX8419512.1"/>
    </source>
</evidence>
<dbReference type="PROSITE" id="PS00653">
    <property type="entry name" value="GLYCOSYL_HYDROL_F1_2"/>
    <property type="match status" value="1"/>
</dbReference>
<dbReference type="Proteomes" id="UP001286174">
    <property type="component" value="Unassembled WGS sequence"/>
</dbReference>
<sequence length="494" mass="57484">MTHTFPKDFLWGGATAANQFEGGFNQGGKGWSVADCARSHLDTDVKDYKKQNEVLMKDVEEALANPDDMDHYPKRHGSEFYSHYKEDIALLGEMGFKVFRMSIAWSRIYPQGDEDQPNEEGLQFYDAVFQELQKYGIQPLVTISHYEPPLHLALEYNCWHDRRTIGFFMNFVRTIVDRYGRYVKYWLTFNEVDSMIRHPFTTGGLIKDRFAPEKFEEVIFQSMHHQFVASALATKYIHEKDPDAKVGCMLTKLTYYPYSPNPLDVLEAQQRMRSTYCYSDTQVFGEYPAYLLARFKNHGIRIQMEPDDLKIMKAYPVDFISFSYYSSSCVAHHTDNLETTAGNTITAVKNPYLPTSEWGWQSDPTGLRISLVDLYDRYRKPLFIVENGLGEKETLVKDGDTYTVNDDAHIAYYRDHFKAMYDAIYEDGVQLLGYTSWACIDLVSESTKQMSKRYGFVYVDCDDHGKGTFNRYRKKSFYWYKHIIETNGAALFEE</sequence>
<organism evidence="7 8">
    <name type="scientific">Grylomicrobium aquisgranensis</name>
    <dbReference type="NCBI Taxonomy" id="2926318"/>
    <lineage>
        <taxon>Bacteria</taxon>
        <taxon>Bacillati</taxon>
        <taxon>Bacillota</taxon>
        <taxon>Erysipelotrichia</taxon>
        <taxon>Erysipelotrichales</taxon>
        <taxon>Erysipelotrichaceae</taxon>
        <taxon>Grylomicrobium</taxon>
    </lineage>
</organism>
<dbReference type="PANTHER" id="PTHR10353:SF122">
    <property type="entry name" value="6-PHOSPHO-BETA-GLUCOSIDASE ASCB-RELATED"/>
    <property type="match status" value="1"/>
</dbReference>
<keyword evidence="3 6" id="KW-0326">Glycosidase</keyword>
<gene>
    <name evidence="7" type="ORF">MOZ60_05310</name>
</gene>
<reference evidence="7 8" key="1">
    <citation type="submission" date="2022-03" db="EMBL/GenBank/DDBJ databases">
        <title>Novel taxa within the pig intestine.</title>
        <authorList>
            <person name="Wylensek D."/>
            <person name="Bishof K."/>
            <person name="Afrizal A."/>
            <person name="Clavel T."/>
        </authorList>
    </citation>
    <scope>NUCLEOTIDE SEQUENCE [LARGE SCALE GENOMIC DNA]</scope>
    <source>
        <strain evidence="7 8">CLA-KB-P133</strain>
    </source>
</reference>
<dbReference type="GO" id="GO:0008422">
    <property type="term" value="F:beta-glucosidase activity"/>
    <property type="evidence" value="ECO:0007669"/>
    <property type="project" value="TreeGrafter"/>
</dbReference>
<dbReference type="GO" id="GO:0016052">
    <property type="term" value="P:carbohydrate catabolic process"/>
    <property type="evidence" value="ECO:0007669"/>
    <property type="project" value="TreeGrafter"/>
</dbReference>
<evidence type="ECO:0000256" key="1">
    <source>
        <dbReference type="ARBA" id="ARBA00010838"/>
    </source>
</evidence>
<dbReference type="InterPro" id="IPR018120">
    <property type="entry name" value="Glyco_hydro_1_AS"/>
</dbReference>
<evidence type="ECO:0000256" key="2">
    <source>
        <dbReference type="ARBA" id="ARBA00022801"/>
    </source>
</evidence>
<dbReference type="InterPro" id="IPR001360">
    <property type="entry name" value="Glyco_hydro_1"/>
</dbReference>
<accession>A0AB35U545</accession>
<dbReference type="InterPro" id="IPR017853">
    <property type="entry name" value="GH"/>
</dbReference>
<feature type="active site" description="Nucleophile" evidence="4">
    <location>
        <position position="386"/>
    </location>
</feature>
<dbReference type="SUPFAM" id="SSF51445">
    <property type="entry name" value="(Trans)glycosidases"/>
    <property type="match status" value="1"/>
</dbReference>
<proteinExistence type="inferred from homology"/>
<dbReference type="GO" id="GO:0005829">
    <property type="term" value="C:cytosol"/>
    <property type="evidence" value="ECO:0007669"/>
    <property type="project" value="TreeGrafter"/>
</dbReference>
<keyword evidence="2 6" id="KW-0378">Hydrolase</keyword>
<evidence type="ECO:0000256" key="3">
    <source>
        <dbReference type="ARBA" id="ARBA00023295"/>
    </source>
</evidence>
<comment type="similarity">
    <text evidence="1 5">Belongs to the glycosyl hydrolase 1 family.</text>
</comment>
<evidence type="ECO:0000313" key="8">
    <source>
        <dbReference type="Proteomes" id="UP001286174"/>
    </source>
</evidence>
<dbReference type="PROSITE" id="PS00572">
    <property type="entry name" value="GLYCOSYL_HYDROL_F1_1"/>
    <property type="match status" value="1"/>
</dbReference>
<dbReference type="PRINTS" id="PR00131">
    <property type="entry name" value="GLHYDRLASE1"/>
</dbReference>
<dbReference type="PANTHER" id="PTHR10353">
    <property type="entry name" value="GLYCOSYL HYDROLASE"/>
    <property type="match status" value="1"/>
</dbReference>
<evidence type="ECO:0000256" key="5">
    <source>
        <dbReference type="RuleBase" id="RU003690"/>
    </source>
</evidence>
<protein>
    <submittedName>
        <fullName evidence="7">Family 1 glycosylhydrolase</fullName>
    </submittedName>
</protein>
<evidence type="ECO:0000256" key="6">
    <source>
        <dbReference type="RuleBase" id="RU004468"/>
    </source>
</evidence>
<dbReference type="FunFam" id="3.20.20.80:FF:000004">
    <property type="entry name" value="Beta-glucosidase 6-phospho-beta-glucosidase"/>
    <property type="match status" value="1"/>
</dbReference>
<name>A0AB35U545_9FIRM</name>
<dbReference type="Pfam" id="PF00232">
    <property type="entry name" value="Glyco_hydro_1"/>
    <property type="match status" value="1"/>
</dbReference>
<keyword evidence="8" id="KW-1185">Reference proteome</keyword>
<dbReference type="RefSeq" id="WP_370595914.1">
    <property type="nucleotide sequence ID" value="NZ_JALBUR010000010.1"/>
</dbReference>
<dbReference type="EMBL" id="JALBUR010000010">
    <property type="protein sequence ID" value="MDX8419512.1"/>
    <property type="molecule type" value="Genomic_DNA"/>
</dbReference>
<comment type="caution">
    <text evidence="7">The sequence shown here is derived from an EMBL/GenBank/DDBJ whole genome shotgun (WGS) entry which is preliminary data.</text>
</comment>
<dbReference type="InterPro" id="IPR033132">
    <property type="entry name" value="GH_1_N_CS"/>
</dbReference>
<dbReference type="Gene3D" id="3.20.20.80">
    <property type="entry name" value="Glycosidases"/>
    <property type="match status" value="1"/>
</dbReference>
<dbReference type="AlphaFoldDB" id="A0AB35U545"/>